<proteinExistence type="predicted"/>
<keyword evidence="2" id="KW-1185">Reference proteome</keyword>
<dbReference type="EMBL" id="CM056800">
    <property type="protein sequence ID" value="KAJ8709684.1"/>
    <property type="molecule type" value="Genomic_DNA"/>
</dbReference>
<organism evidence="1 2">
    <name type="scientific">Mythimna loreyi</name>
    <dbReference type="NCBI Taxonomy" id="667449"/>
    <lineage>
        <taxon>Eukaryota</taxon>
        <taxon>Metazoa</taxon>
        <taxon>Ecdysozoa</taxon>
        <taxon>Arthropoda</taxon>
        <taxon>Hexapoda</taxon>
        <taxon>Insecta</taxon>
        <taxon>Pterygota</taxon>
        <taxon>Neoptera</taxon>
        <taxon>Endopterygota</taxon>
        <taxon>Lepidoptera</taxon>
        <taxon>Glossata</taxon>
        <taxon>Ditrysia</taxon>
        <taxon>Noctuoidea</taxon>
        <taxon>Noctuidae</taxon>
        <taxon>Noctuinae</taxon>
        <taxon>Hadenini</taxon>
        <taxon>Mythimna</taxon>
    </lineage>
</organism>
<evidence type="ECO:0000313" key="2">
    <source>
        <dbReference type="Proteomes" id="UP001231649"/>
    </source>
</evidence>
<dbReference type="Proteomes" id="UP001231649">
    <property type="component" value="Chromosome 24"/>
</dbReference>
<protein>
    <submittedName>
        <fullName evidence="1">Uncharacterized protein</fullName>
    </submittedName>
</protein>
<gene>
    <name evidence="1" type="ORF">PYW08_009688</name>
</gene>
<comment type="caution">
    <text evidence="1">The sequence shown here is derived from an EMBL/GenBank/DDBJ whole genome shotgun (WGS) entry which is preliminary data.</text>
</comment>
<evidence type="ECO:0000313" key="1">
    <source>
        <dbReference type="EMBL" id="KAJ8709684.1"/>
    </source>
</evidence>
<sequence>MIPIILLYLLRFGVCQSYDVEYVVNIDSQIECCDDESKEFVDTSGVTVGRYNETIAYMHGDIKFLKGVGPDTMVEITLHKEVSGKYELVYSHEICDLCAEMEKGPDSDYYGYMKYFGIPDCCPFEAGDYPVKEFIIDTDDLPLNSDTVGRYQAYITLYKNPDKDCKKNKEFMVCLNLKLIIEMDE</sequence>
<reference evidence="1" key="1">
    <citation type="submission" date="2023-03" db="EMBL/GenBank/DDBJ databases">
        <title>Chromosome-level genomes of two armyworms, Mythimna separata and Mythimna loreyi, provide insights into the biosynthesis and reception of sex pheromones.</title>
        <authorList>
            <person name="Zhao H."/>
        </authorList>
    </citation>
    <scope>NUCLEOTIDE SEQUENCE</scope>
    <source>
        <strain evidence="1">BeijingLab</strain>
    </source>
</reference>
<name>A0ACC2Q9A6_9NEOP</name>
<accession>A0ACC2Q9A6</accession>